<evidence type="ECO:0000313" key="5">
    <source>
        <dbReference type="EMBL" id="UXN67921.1"/>
    </source>
</evidence>
<dbReference type="InterPro" id="IPR027417">
    <property type="entry name" value="P-loop_NTPase"/>
</dbReference>
<dbReference type="PANTHER" id="PTHR30121">
    <property type="entry name" value="UNCHARACTERIZED PROTEIN YJGR-RELATED"/>
    <property type="match status" value="1"/>
</dbReference>
<dbReference type="InterPro" id="IPR018145">
    <property type="entry name" value="CagE_TrbE_VirB_cntrl_dom"/>
</dbReference>
<keyword evidence="2" id="KW-0547">Nucleotide-binding</keyword>
<reference evidence="5 6" key="1">
    <citation type="submission" date="2022-09" db="EMBL/GenBank/DDBJ databases">
        <title>Interaction between co-microsymbionts with complementary sets of symbiotic genes in legume-rhizobium systems.</title>
        <authorList>
            <person name="Safronova V."/>
            <person name="Sazanova A."/>
            <person name="Afonin A."/>
            <person name="Chirak E."/>
        </authorList>
    </citation>
    <scope>NUCLEOTIDE SEQUENCE [LARGE SCALE GENOMIC DNA]</scope>
    <source>
        <strain evidence="5 6">A18/4-1</strain>
        <plasmid evidence="5 6">p_unnamed1</plasmid>
    </source>
</reference>
<comment type="similarity">
    <text evidence="1">Belongs to the TrbE/VirB4 family.</text>
</comment>
<dbReference type="Pfam" id="PF03135">
    <property type="entry name" value="CagE_TrbE_VirB"/>
    <property type="match status" value="1"/>
</dbReference>
<protein>
    <submittedName>
        <fullName evidence="5">Conjugal transfer protein TrbE</fullName>
    </submittedName>
</protein>
<keyword evidence="3" id="KW-0067">ATP-binding</keyword>
<dbReference type="EMBL" id="CP104964">
    <property type="protein sequence ID" value="UXN67921.1"/>
    <property type="molecule type" value="Genomic_DNA"/>
</dbReference>
<dbReference type="PANTHER" id="PTHR30121:SF12">
    <property type="entry name" value="TYPE IV SECRETION SYSTEM PROTEIN CAGE"/>
    <property type="match status" value="1"/>
</dbReference>
<dbReference type="RefSeq" id="WP_262165467.1">
    <property type="nucleotide sequence ID" value="NZ_CP104964.1"/>
</dbReference>
<dbReference type="NCBIfam" id="NF010404">
    <property type="entry name" value="PRK13830.1"/>
    <property type="match status" value="1"/>
</dbReference>
<gene>
    <name evidence="5" type="ORF">N8A98_02375</name>
</gene>
<evidence type="ECO:0000256" key="2">
    <source>
        <dbReference type="ARBA" id="ARBA00022741"/>
    </source>
</evidence>
<organism evidence="5 6">
    <name type="scientific">Devosia neptuniae</name>
    <dbReference type="NCBI Taxonomy" id="191302"/>
    <lineage>
        <taxon>Bacteria</taxon>
        <taxon>Pseudomonadati</taxon>
        <taxon>Pseudomonadota</taxon>
        <taxon>Alphaproteobacteria</taxon>
        <taxon>Hyphomicrobiales</taxon>
        <taxon>Devosiaceae</taxon>
        <taxon>Devosia</taxon>
    </lineage>
</organism>
<geneLocation type="plasmid" evidence="5 6">
    <name>p_unnamed1</name>
</geneLocation>
<dbReference type="InterPro" id="IPR003593">
    <property type="entry name" value="AAA+_ATPase"/>
</dbReference>
<evidence type="ECO:0000313" key="6">
    <source>
        <dbReference type="Proteomes" id="UP001061862"/>
    </source>
</evidence>
<keyword evidence="5" id="KW-0614">Plasmid</keyword>
<dbReference type="InterPro" id="IPR004346">
    <property type="entry name" value="CagE_TrbE_VirB"/>
</dbReference>
<dbReference type="NCBIfam" id="TIGR00929">
    <property type="entry name" value="VirB4_CagE"/>
    <property type="match status" value="1"/>
</dbReference>
<proteinExistence type="inferred from homology"/>
<feature type="domain" description="AAA+ ATPase" evidence="4">
    <location>
        <begin position="455"/>
        <end position="705"/>
    </location>
</feature>
<evidence type="ECO:0000256" key="1">
    <source>
        <dbReference type="ARBA" id="ARBA00006512"/>
    </source>
</evidence>
<dbReference type="SMART" id="SM00382">
    <property type="entry name" value="AAA"/>
    <property type="match status" value="1"/>
</dbReference>
<dbReference type="SUPFAM" id="SSF52540">
    <property type="entry name" value="P-loop containing nucleoside triphosphate hydrolases"/>
    <property type="match status" value="1"/>
</dbReference>
<accession>A0ABY6C6T4</accession>
<dbReference type="Proteomes" id="UP001061862">
    <property type="component" value="Plasmid p_unnamed1"/>
</dbReference>
<name>A0ABY6C6T4_9HYPH</name>
<dbReference type="InterPro" id="IPR051162">
    <property type="entry name" value="T4SS_component"/>
</dbReference>
<dbReference type="Gene3D" id="3.40.50.300">
    <property type="entry name" value="P-loop containing nucleotide triphosphate hydrolases"/>
    <property type="match status" value="1"/>
</dbReference>
<evidence type="ECO:0000259" key="4">
    <source>
        <dbReference type="SMART" id="SM00382"/>
    </source>
</evidence>
<sequence length="811" mass="90658">MVALKQFRRTAPGFSDLLPYAGLVDNGVLLLKDGSLVAGWYFAGPDSESATDVERNEVSRQINAILARLGSGWMIQVEALRLPTTSYPTREQSYFPDQVSVLIDDERRQHFEAANGHFESQHAIILTYRSPQPGQSRLTRYVYADRASRAERFGDTALAAFKTAIREFEQYMANVVTIRRMVTHETPDHGGARSAHYDELLQFVRFCVVGENHPVRLPDIPMYLDFLVTAEFHHGLSPLIDNRYLSVVAIDGFPGESWPGILNTLDLMPLSYRWSSRFMFLDPIEARQKLERTRKKWLQKVRPFMDQLFQTRSGAVDQDAALMASEAEDAIAEANSQLVAYGYYTPVIVLFGDNDQKLREQAESVRRIVQAEGFGARIETLNATEAYLGSLPGNWYANIREPLLNTRNLADLIPLNAVWSGSRVCPCPFYPQNASPLMQVVSGSTPFRLNLHSGDVGHTLIFGPTGSGKSTLLALIAAQFRRYENAQLFAFDKGKSMLPLTLGVGGDHYDVGAGEALAFCPLSELTSDSDRAWAAQWLETLLVLQGVRVTPDHRNAISRQLGLMTTSERRSLSDFISGVQLREIKEALHHYSVDGPMGHLLDAEGDELTLSSFQTFEIEELMNMGERNLVPVLLYLFRRIEKRLTGAPSLIILDEAWLMLGHPAFRDKIREWLKVLRKANCAVVLATQSISDAENSGIIDVLKESCPTKICLPNGSARETGTREFYERIGFNDRQIEIIATAMPKREYYVVSPDGRRLFNMALGPATLSFVGASSRDDLARVTALYQQFGTGWPAQWLAERGVFHGSASSV</sequence>
<dbReference type="CDD" id="cd01127">
    <property type="entry name" value="TrwB_TraG_TraD_VirD4"/>
    <property type="match status" value="1"/>
</dbReference>
<evidence type="ECO:0000256" key="3">
    <source>
        <dbReference type="ARBA" id="ARBA00022840"/>
    </source>
</evidence>
<keyword evidence="6" id="KW-1185">Reference proteome</keyword>